<protein>
    <recommendedName>
        <fullName evidence="3">Sulfotransferase family protein</fullName>
    </recommendedName>
</protein>
<dbReference type="InterPro" id="IPR027417">
    <property type="entry name" value="P-loop_NTPase"/>
</dbReference>
<dbReference type="RefSeq" id="WP_327794297.1">
    <property type="nucleotide sequence ID" value="NZ_JADQAZ010000002.1"/>
</dbReference>
<evidence type="ECO:0000313" key="1">
    <source>
        <dbReference type="EMBL" id="MBT0958081.1"/>
    </source>
</evidence>
<sequence length="243" mass="27525">MPLLGKPRIAVVGAFRSGTNYVQYLLEQNYRCRVTPDAHGWKHLPVPVRRRAANRWIDGRVPLIGVIRSPLGFLTSLYRYRVEIGRNIDAPTEWEAFLFSRFAIHHRHPQRTACLSFANPLEYWNSLYINLLTLPQPAFRSRIVVYDAITADPQAEIEKLADWAGLRRCSADFHLPGGHLSRGSGRMRRLLTGCGAAMEATPREKPKPFPLPSFTQEQLAFIKGHAAPELTALLGPHCPELRQ</sequence>
<proteinExistence type="predicted"/>
<reference evidence="1 2" key="1">
    <citation type="journal article" date="2021" name="Arch. Microbiol.">
        <title>Harenicola maris gen. nov., sp. nov. isolated from the Sea of Japan shallow sediments.</title>
        <authorList>
            <person name="Romanenko L.A."/>
            <person name="Kurilenko V.V."/>
            <person name="Chernysheva N.Y."/>
            <person name="Tekutyeva L.A."/>
            <person name="Velansky P.V."/>
            <person name="Svetashev V.I."/>
            <person name="Isaeva M.P."/>
        </authorList>
    </citation>
    <scope>NUCLEOTIDE SEQUENCE [LARGE SCALE GENOMIC DNA]</scope>
    <source>
        <strain evidence="1 2">KMM 3653</strain>
    </source>
</reference>
<evidence type="ECO:0008006" key="3">
    <source>
        <dbReference type="Google" id="ProtNLM"/>
    </source>
</evidence>
<gene>
    <name evidence="1" type="ORF">IV417_11850</name>
</gene>
<keyword evidence="2" id="KW-1185">Reference proteome</keyword>
<dbReference type="AlphaFoldDB" id="A0AAP2CRA0"/>
<dbReference type="Proteomes" id="UP001315686">
    <property type="component" value="Unassembled WGS sequence"/>
</dbReference>
<comment type="caution">
    <text evidence="1">The sequence shown here is derived from an EMBL/GenBank/DDBJ whole genome shotgun (WGS) entry which is preliminary data.</text>
</comment>
<accession>A0AAP2CRA0</accession>
<dbReference type="Gene3D" id="3.40.50.300">
    <property type="entry name" value="P-loop containing nucleotide triphosphate hydrolases"/>
    <property type="match status" value="1"/>
</dbReference>
<dbReference type="EMBL" id="JADQAZ010000002">
    <property type="protein sequence ID" value="MBT0958081.1"/>
    <property type="molecule type" value="Genomic_DNA"/>
</dbReference>
<organism evidence="1 2">
    <name type="scientific">Harenicola maris</name>
    <dbReference type="NCBI Taxonomy" id="2841044"/>
    <lineage>
        <taxon>Bacteria</taxon>
        <taxon>Pseudomonadati</taxon>
        <taxon>Pseudomonadota</taxon>
        <taxon>Alphaproteobacteria</taxon>
        <taxon>Rhodobacterales</taxon>
        <taxon>Paracoccaceae</taxon>
        <taxon>Harenicola</taxon>
    </lineage>
</organism>
<dbReference type="SUPFAM" id="SSF52540">
    <property type="entry name" value="P-loop containing nucleoside triphosphate hydrolases"/>
    <property type="match status" value="1"/>
</dbReference>
<evidence type="ECO:0000313" key="2">
    <source>
        <dbReference type="Proteomes" id="UP001315686"/>
    </source>
</evidence>
<name>A0AAP2CRA0_9RHOB</name>